<organism evidence="12 13">
    <name type="scientific">Cocos nucifera</name>
    <name type="common">Coconut palm</name>
    <dbReference type="NCBI Taxonomy" id="13894"/>
    <lineage>
        <taxon>Eukaryota</taxon>
        <taxon>Viridiplantae</taxon>
        <taxon>Streptophyta</taxon>
        <taxon>Embryophyta</taxon>
        <taxon>Tracheophyta</taxon>
        <taxon>Spermatophyta</taxon>
        <taxon>Magnoliopsida</taxon>
        <taxon>Liliopsida</taxon>
        <taxon>Arecaceae</taxon>
        <taxon>Arecoideae</taxon>
        <taxon>Cocoseae</taxon>
        <taxon>Attaleinae</taxon>
        <taxon>Cocos</taxon>
    </lineage>
</organism>
<feature type="domain" description="HSF-type DNA-binding" evidence="11">
    <location>
        <begin position="55"/>
        <end position="79"/>
    </location>
</feature>
<evidence type="ECO:0000313" key="13">
    <source>
        <dbReference type="Proteomes" id="UP000797356"/>
    </source>
</evidence>
<dbReference type="Pfam" id="PF00447">
    <property type="entry name" value="HSF_DNA-bind"/>
    <property type="match status" value="1"/>
</dbReference>
<evidence type="ECO:0000256" key="9">
    <source>
        <dbReference type="RuleBase" id="RU004020"/>
    </source>
</evidence>
<dbReference type="InterPro" id="IPR036390">
    <property type="entry name" value="WH_DNA-bd_sf"/>
</dbReference>
<evidence type="ECO:0000259" key="11">
    <source>
        <dbReference type="PROSITE" id="PS00434"/>
    </source>
</evidence>
<evidence type="ECO:0000256" key="6">
    <source>
        <dbReference type="ARBA" id="ARBA00023125"/>
    </source>
</evidence>
<dbReference type="EMBL" id="CM017874">
    <property type="protein sequence ID" value="KAG1335295.1"/>
    <property type="molecule type" value="Genomic_DNA"/>
</dbReference>
<keyword evidence="3" id="KW-0597">Phosphoprotein</keyword>
<dbReference type="GO" id="GO:0003700">
    <property type="term" value="F:DNA-binding transcription factor activity"/>
    <property type="evidence" value="ECO:0007669"/>
    <property type="project" value="InterPro"/>
</dbReference>
<dbReference type="FunFam" id="1.10.10.10:FF:000037">
    <property type="entry name" value="Heat stress transcription factor B-4"/>
    <property type="match status" value="1"/>
</dbReference>
<dbReference type="GO" id="GO:0005634">
    <property type="term" value="C:nucleus"/>
    <property type="evidence" value="ECO:0007669"/>
    <property type="project" value="UniProtKB-SubCell"/>
</dbReference>
<dbReference type="AlphaFoldDB" id="A0A8K0I3R2"/>
<evidence type="ECO:0000256" key="2">
    <source>
        <dbReference type="ARBA" id="ARBA00011233"/>
    </source>
</evidence>
<dbReference type="GO" id="GO:0006357">
    <property type="term" value="P:regulation of transcription by RNA polymerase II"/>
    <property type="evidence" value="ECO:0007669"/>
    <property type="project" value="TreeGrafter"/>
</dbReference>
<evidence type="ECO:0000256" key="8">
    <source>
        <dbReference type="ARBA" id="ARBA00023242"/>
    </source>
</evidence>
<dbReference type="OrthoDB" id="60033at2759"/>
<comment type="caution">
    <text evidence="12">The sequence shown here is derived from an EMBL/GenBank/DDBJ whole genome shotgun (WGS) entry which is preliminary data.</text>
</comment>
<evidence type="ECO:0000256" key="5">
    <source>
        <dbReference type="ARBA" id="ARBA00023016"/>
    </source>
</evidence>
<dbReference type="InterPro" id="IPR000232">
    <property type="entry name" value="HSF_DNA-bd"/>
</dbReference>
<dbReference type="GO" id="GO:0034605">
    <property type="term" value="P:cellular response to heat"/>
    <property type="evidence" value="ECO:0007669"/>
    <property type="project" value="TreeGrafter"/>
</dbReference>
<accession>A0A8K0I3R2</accession>
<dbReference type="GO" id="GO:0000978">
    <property type="term" value="F:RNA polymerase II cis-regulatory region sequence-specific DNA binding"/>
    <property type="evidence" value="ECO:0007669"/>
    <property type="project" value="TreeGrafter"/>
</dbReference>
<keyword evidence="7" id="KW-0804">Transcription</keyword>
<dbReference type="SMART" id="SM00415">
    <property type="entry name" value="HSF"/>
    <property type="match status" value="1"/>
</dbReference>
<comment type="similarity">
    <text evidence="9">Belongs to the HSF family.</text>
</comment>
<dbReference type="PROSITE" id="PS00434">
    <property type="entry name" value="HSF_DOMAIN"/>
    <property type="match status" value="1"/>
</dbReference>
<protein>
    <submittedName>
        <fullName evidence="12">Heat stress transcription factor C-2b</fullName>
    </submittedName>
</protein>
<dbReference type="SUPFAM" id="SSF46785">
    <property type="entry name" value="Winged helix' DNA-binding domain"/>
    <property type="match status" value="1"/>
</dbReference>
<evidence type="ECO:0000256" key="1">
    <source>
        <dbReference type="ARBA" id="ARBA00004123"/>
    </source>
</evidence>
<evidence type="ECO:0000256" key="7">
    <source>
        <dbReference type="ARBA" id="ARBA00023163"/>
    </source>
</evidence>
<sequence length="276" mass="30433">MEGGSGSGGAMVVAPFVVKTYTMVNDPATDPVISWGKDNNSFVVADPFAFSQTLLPAHFKHRNFSSFVRQLNTYGFRKVDPDRWEFAHASFLKGQTHLLRRIVRRNSSNSKGGDRVGGGSKEEEEERVAMEVVRMKEKQRKIEEKVQRMWRRVQESERRPRQMLAFLVKVAGDPIMLRRLMGTSEGGKKSARLRLEGNRGELEAAPVEVGVGMDGSFQSLPVERDGGLLAVDGVDSFFNTVDSMGFYGGPGSEVGGVDGAGGGGAYPYSFRVRNEF</sequence>
<name>A0A8K0I3R2_COCNU</name>
<keyword evidence="6" id="KW-0238">DNA-binding</keyword>
<dbReference type="Proteomes" id="UP000797356">
    <property type="component" value="Chromosome 3"/>
</dbReference>
<dbReference type="PANTHER" id="PTHR10015:SF328">
    <property type="entry name" value="HEAT STRESS TRANSCRIPTION FACTOR C-2A"/>
    <property type="match status" value="1"/>
</dbReference>
<keyword evidence="8" id="KW-0539">Nucleus</keyword>
<keyword evidence="4" id="KW-0805">Transcription regulation</keyword>
<dbReference type="InterPro" id="IPR036388">
    <property type="entry name" value="WH-like_DNA-bd_sf"/>
</dbReference>
<dbReference type="PANTHER" id="PTHR10015">
    <property type="entry name" value="HEAT SHOCK TRANSCRIPTION FACTOR"/>
    <property type="match status" value="1"/>
</dbReference>
<evidence type="ECO:0000256" key="3">
    <source>
        <dbReference type="ARBA" id="ARBA00022553"/>
    </source>
</evidence>
<dbReference type="PRINTS" id="PR00056">
    <property type="entry name" value="HSFDOMAIN"/>
</dbReference>
<comment type="subcellular location">
    <subcellularLocation>
        <location evidence="1">Nucleus</location>
    </subcellularLocation>
</comment>
<dbReference type="Gene3D" id="1.10.10.10">
    <property type="entry name" value="Winged helix-like DNA-binding domain superfamily/Winged helix DNA-binding domain"/>
    <property type="match status" value="1"/>
</dbReference>
<evidence type="ECO:0000256" key="4">
    <source>
        <dbReference type="ARBA" id="ARBA00023015"/>
    </source>
</evidence>
<reference evidence="12" key="2">
    <citation type="submission" date="2019-07" db="EMBL/GenBank/DDBJ databases">
        <authorList>
            <person name="Yang Y."/>
            <person name="Bocs S."/>
            <person name="Baudouin L."/>
        </authorList>
    </citation>
    <scope>NUCLEOTIDE SEQUENCE</scope>
    <source>
        <tissue evidence="12">Spear leaf of Hainan Tall coconut</tissue>
    </source>
</reference>
<keyword evidence="13" id="KW-1185">Reference proteome</keyword>
<feature type="region of interest" description="Disordered" evidence="10">
    <location>
        <begin position="105"/>
        <end position="124"/>
    </location>
</feature>
<proteinExistence type="inferred from homology"/>
<evidence type="ECO:0000313" key="12">
    <source>
        <dbReference type="EMBL" id="KAG1335295.1"/>
    </source>
</evidence>
<gene>
    <name evidence="12" type="ORF">COCNU_03G014140</name>
</gene>
<evidence type="ECO:0000256" key="10">
    <source>
        <dbReference type="SAM" id="MobiDB-lite"/>
    </source>
</evidence>
<reference evidence="12" key="1">
    <citation type="journal article" date="2017" name="Gigascience">
        <title>The genome draft of coconut (Cocos nucifera).</title>
        <authorList>
            <person name="Xiao Y."/>
            <person name="Xu P."/>
            <person name="Fan H."/>
            <person name="Baudouin L."/>
            <person name="Xia W."/>
            <person name="Bocs S."/>
            <person name="Xu J."/>
            <person name="Li Q."/>
            <person name="Guo A."/>
            <person name="Zhou L."/>
            <person name="Li J."/>
            <person name="Wu Y."/>
            <person name="Ma Z."/>
            <person name="Armero A."/>
            <person name="Issali A.E."/>
            <person name="Liu N."/>
            <person name="Peng M."/>
            <person name="Yang Y."/>
        </authorList>
    </citation>
    <scope>NUCLEOTIDE SEQUENCE</scope>
    <source>
        <tissue evidence="12">Spear leaf of Hainan Tall coconut</tissue>
    </source>
</reference>
<keyword evidence="5" id="KW-0346">Stress response</keyword>
<comment type="subunit">
    <text evidence="2">Homotrimer.</text>
</comment>